<evidence type="ECO:0000313" key="1">
    <source>
        <dbReference type="EMBL" id="KAA5804108.1"/>
    </source>
</evidence>
<keyword evidence="2" id="KW-1185">Reference proteome</keyword>
<reference evidence="1 2" key="1">
    <citation type="submission" date="2019-09" db="EMBL/GenBank/DDBJ databases">
        <authorList>
            <person name="Kevbrin V."/>
            <person name="Grouzdev D.S."/>
        </authorList>
    </citation>
    <scope>NUCLEOTIDE SEQUENCE [LARGE SCALE GENOMIC DNA]</scope>
    <source>
        <strain evidence="1 2">G-192</strain>
    </source>
</reference>
<dbReference type="Proteomes" id="UP000325122">
    <property type="component" value="Unassembled WGS sequence"/>
</dbReference>
<dbReference type="EMBL" id="VWOJ01000002">
    <property type="protein sequence ID" value="KAA5804108.1"/>
    <property type="molecule type" value="Genomic_DNA"/>
</dbReference>
<name>A0A5M6ZLK7_9PROT</name>
<proteinExistence type="predicted"/>
<accession>A0A5M6ZLK7</accession>
<dbReference type="AlphaFoldDB" id="A0A5M6ZLK7"/>
<gene>
    <name evidence="1" type="ORF">F1654_07335</name>
</gene>
<comment type="caution">
    <text evidence="1">The sequence shown here is derived from an EMBL/GenBank/DDBJ whole genome shotgun (WGS) entry which is preliminary data.</text>
</comment>
<evidence type="ECO:0000313" key="2">
    <source>
        <dbReference type="Proteomes" id="UP000325122"/>
    </source>
</evidence>
<sequence>MFALAAISAITLTGLVAAQDYRLDPAYGEVNLSSGFTPDPHIVNLQAGGPLPARNISRQCDGYIADAPDVRLEYAAGSWPLIISTNAQADTTLVINGPDGSRYCDDDGGEGFNASLRFDEPMSGQYDIWVGTYRSGRLPSAQLQISEMYSQ</sequence>
<protein>
    <submittedName>
        <fullName evidence="1">Peptidase S1</fullName>
    </submittedName>
</protein>
<organism evidence="1 2">
    <name type="scientific">Alkalicaulis satelles</name>
    <dbReference type="NCBI Taxonomy" id="2609175"/>
    <lineage>
        <taxon>Bacteria</taxon>
        <taxon>Pseudomonadati</taxon>
        <taxon>Pseudomonadota</taxon>
        <taxon>Alphaproteobacteria</taxon>
        <taxon>Maricaulales</taxon>
        <taxon>Maricaulaceae</taxon>
        <taxon>Alkalicaulis</taxon>
    </lineage>
</organism>